<dbReference type="EMBL" id="CP099838">
    <property type="protein sequence ID" value="USY23543.1"/>
    <property type="molecule type" value="Genomic_DNA"/>
</dbReference>
<geneLocation type="plasmid" evidence="2 3">
    <name>unnamed1</name>
</geneLocation>
<dbReference type="Proteomes" id="UP001055940">
    <property type="component" value="Plasmid unnamed1"/>
</dbReference>
<proteinExistence type="predicted"/>
<dbReference type="SUPFAM" id="SSF46785">
    <property type="entry name" value="Winged helix' DNA-binding domain"/>
    <property type="match status" value="1"/>
</dbReference>
<accession>A0ABY5DJM0</accession>
<dbReference type="Gene3D" id="1.10.10.10">
    <property type="entry name" value="Winged helix-like DNA-binding domain superfamily/Winged helix DNA-binding domain"/>
    <property type="match status" value="1"/>
</dbReference>
<sequence>MYRIVVELVALSVRDKVACVLVQDDALPGSPMDVAEELAVPVRHSLAALCGPASATWPLGQVGAYGGAAGAVRVAYRVLCPPSATANGGQWAPAVGVFDPAVVDALGQLAQEIELTTAAAALCPHPEFTISDLRNVYEALWEAPLDSGNFHRSVRRNPAAWVDTGGRRTGTGGRAAALYRAGTHRLTSPVLRPLDSCAGSTR</sequence>
<gene>
    <name evidence="2" type="ORF">NE857_33980</name>
</gene>
<dbReference type="Pfam" id="PF21906">
    <property type="entry name" value="WHD_NrtR"/>
    <property type="match status" value="1"/>
</dbReference>
<feature type="domain" description="NrtR DNA-binding winged helix" evidence="1">
    <location>
        <begin position="126"/>
        <end position="180"/>
    </location>
</feature>
<evidence type="ECO:0000313" key="2">
    <source>
        <dbReference type="EMBL" id="USY23543.1"/>
    </source>
</evidence>
<dbReference type="InterPro" id="IPR036390">
    <property type="entry name" value="WH_DNA-bd_sf"/>
</dbReference>
<keyword evidence="2" id="KW-0614">Plasmid</keyword>
<dbReference type="InterPro" id="IPR054105">
    <property type="entry name" value="WHD_NrtR"/>
</dbReference>
<dbReference type="InterPro" id="IPR036388">
    <property type="entry name" value="WH-like_DNA-bd_sf"/>
</dbReference>
<protein>
    <recommendedName>
        <fullName evidence="1">NrtR DNA-binding winged helix domain-containing protein</fullName>
    </recommendedName>
</protein>
<organism evidence="2 3">
    <name type="scientific">Nocardiopsis exhalans</name>
    <dbReference type="NCBI Taxonomy" id="163604"/>
    <lineage>
        <taxon>Bacteria</taxon>
        <taxon>Bacillati</taxon>
        <taxon>Actinomycetota</taxon>
        <taxon>Actinomycetes</taxon>
        <taxon>Streptosporangiales</taxon>
        <taxon>Nocardiopsidaceae</taxon>
        <taxon>Nocardiopsis</taxon>
    </lineage>
</organism>
<keyword evidence="3" id="KW-1185">Reference proteome</keyword>
<reference evidence="2" key="1">
    <citation type="submission" date="2022-06" db="EMBL/GenBank/DDBJ databases">
        <authorList>
            <person name="Ping M."/>
        </authorList>
    </citation>
    <scope>NUCLEOTIDE SEQUENCE</scope>
    <source>
        <strain evidence="2">JCM11759T</strain>
        <plasmid evidence="2">unnamed1</plasmid>
    </source>
</reference>
<name>A0ABY5DJM0_9ACTN</name>
<dbReference type="RefSeq" id="WP_254422197.1">
    <property type="nucleotide sequence ID" value="NZ_BAAAJB010000040.1"/>
</dbReference>
<evidence type="ECO:0000259" key="1">
    <source>
        <dbReference type="Pfam" id="PF21906"/>
    </source>
</evidence>
<evidence type="ECO:0000313" key="3">
    <source>
        <dbReference type="Proteomes" id="UP001055940"/>
    </source>
</evidence>